<feature type="region of interest" description="Disordered" evidence="1">
    <location>
        <begin position="42"/>
        <end position="70"/>
    </location>
</feature>
<name>A0A1C7MR22_GRIFR</name>
<dbReference type="OrthoDB" id="3270420at2759"/>
<sequence length="359" mass="39194">MNGGSSATSQGMTPIPQATIKHAHESTLKPILMLGSSLAHAQNGQTGSTNGGQAAVIQEDQPGPLYGGLPTAQVHVEDEFTPHTEPTMRPRMTIDLQDDPMDMLFDRKLSVEGSSPKPCIVPGNALHLIDDDPTPRSQTPSSVIIFADDLNHPPGADADRNSSEPLPPSRPAPRVRFRSRVRITSGVHRHRHSASTATGNGTATPCSSASDSPSSSISAPLRYQADENTGWGPIGKRLSAYAGGWQRRVVVAPRERQEQVRRVGLRAASGPDERTPLIGAAQHATYVDTDGEGSHLGEGEDSRILDPEERSLRAAALRREEEVVFGKWPWRLFNKHWWWWHIEPVLCCCCSDDADYEEY</sequence>
<evidence type="ECO:0000313" key="2">
    <source>
        <dbReference type="EMBL" id="OBZ79325.1"/>
    </source>
</evidence>
<reference evidence="2 3" key="1">
    <citation type="submission" date="2016-03" db="EMBL/GenBank/DDBJ databases">
        <title>Whole genome sequencing of Grifola frondosa 9006-11.</title>
        <authorList>
            <person name="Min B."/>
            <person name="Park H."/>
            <person name="Kim J.-G."/>
            <person name="Cho H."/>
            <person name="Oh Y.-L."/>
            <person name="Kong W.-S."/>
            <person name="Choi I.-G."/>
        </authorList>
    </citation>
    <scope>NUCLEOTIDE SEQUENCE [LARGE SCALE GENOMIC DNA]</scope>
    <source>
        <strain evidence="2 3">9006-11</strain>
    </source>
</reference>
<feature type="compositionally biased region" description="Basic residues" evidence="1">
    <location>
        <begin position="173"/>
        <end position="193"/>
    </location>
</feature>
<feature type="compositionally biased region" description="Low complexity" evidence="1">
    <location>
        <begin position="194"/>
        <end position="218"/>
    </location>
</feature>
<organism evidence="2 3">
    <name type="scientific">Grifola frondosa</name>
    <name type="common">Maitake</name>
    <name type="synonym">Polyporus frondosus</name>
    <dbReference type="NCBI Taxonomy" id="5627"/>
    <lineage>
        <taxon>Eukaryota</taxon>
        <taxon>Fungi</taxon>
        <taxon>Dikarya</taxon>
        <taxon>Basidiomycota</taxon>
        <taxon>Agaricomycotina</taxon>
        <taxon>Agaricomycetes</taxon>
        <taxon>Polyporales</taxon>
        <taxon>Grifolaceae</taxon>
        <taxon>Grifola</taxon>
    </lineage>
</organism>
<evidence type="ECO:0000313" key="3">
    <source>
        <dbReference type="Proteomes" id="UP000092993"/>
    </source>
</evidence>
<feature type="region of interest" description="Disordered" evidence="1">
    <location>
        <begin position="147"/>
        <end position="218"/>
    </location>
</feature>
<protein>
    <submittedName>
        <fullName evidence="2">Uncharacterized protein</fullName>
    </submittedName>
</protein>
<proteinExistence type="predicted"/>
<dbReference type="OMA" id="DENAAWG"/>
<accession>A0A1C7MR22</accession>
<dbReference type="Proteomes" id="UP000092993">
    <property type="component" value="Unassembled WGS sequence"/>
</dbReference>
<evidence type="ECO:0000256" key="1">
    <source>
        <dbReference type="SAM" id="MobiDB-lite"/>
    </source>
</evidence>
<comment type="caution">
    <text evidence="2">The sequence shown here is derived from an EMBL/GenBank/DDBJ whole genome shotgun (WGS) entry which is preliminary data.</text>
</comment>
<dbReference type="AlphaFoldDB" id="A0A1C7MR22"/>
<feature type="compositionally biased region" description="Low complexity" evidence="1">
    <location>
        <begin position="42"/>
        <end position="55"/>
    </location>
</feature>
<gene>
    <name evidence="2" type="ORF">A0H81_00190</name>
</gene>
<dbReference type="EMBL" id="LUGG01000001">
    <property type="protein sequence ID" value="OBZ79325.1"/>
    <property type="molecule type" value="Genomic_DNA"/>
</dbReference>
<keyword evidence="3" id="KW-1185">Reference proteome</keyword>